<evidence type="ECO:0000313" key="6">
    <source>
        <dbReference type="Proteomes" id="UP001156831"/>
    </source>
</evidence>
<dbReference type="PANTHER" id="PTHR34819:SF3">
    <property type="entry name" value="CELL SURFACE PROTEIN"/>
    <property type="match status" value="1"/>
</dbReference>
<dbReference type="InterPro" id="IPR047589">
    <property type="entry name" value="DUF11_rpt"/>
</dbReference>
<comment type="caution">
    <text evidence="5">The sequence shown here is derived from an EMBL/GenBank/DDBJ whole genome shotgun (WGS) entry which is preliminary data.</text>
</comment>
<dbReference type="Gene3D" id="2.60.40.10">
    <property type="entry name" value="Immunoglobulins"/>
    <property type="match status" value="3"/>
</dbReference>
<dbReference type="InterPro" id="IPR013783">
    <property type="entry name" value="Ig-like_fold"/>
</dbReference>
<dbReference type="InterPro" id="IPR006664">
    <property type="entry name" value="OMP_bac"/>
</dbReference>
<dbReference type="InterPro" id="IPR057687">
    <property type="entry name" value="DUF7927"/>
</dbReference>
<reference evidence="5 6" key="1">
    <citation type="submission" date="2023-04" db="EMBL/GenBank/DDBJ databases">
        <title>Luteimonas sp. M1R5S18.</title>
        <authorList>
            <person name="Sun J.-Q."/>
        </authorList>
    </citation>
    <scope>NUCLEOTIDE SEQUENCE [LARGE SCALE GENOMIC DNA]</scope>
    <source>
        <strain evidence="5 6">M1R5S18</strain>
    </source>
</reference>
<name>A0ABT6JM04_9GAMM</name>
<gene>
    <name evidence="5" type="ORF">QFW80_13540</name>
</gene>
<dbReference type="PRINTS" id="PR01021">
    <property type="entry name" value="OMPADOMAIN"/>
</dbReference>
<comment type="subcellular location">
    <subcellularLocation>
        <location evidence="1">Membrane</location>
    </subcellularLocation>
</comment>
<protein>
    <submittedName>
        <fullName evidence="5">OmpA family protein</fullName>
    </submittedName>
</protein>
<sequence length="2035" mass="202928">MSSIGLGQARATVAGVVLAVFAGAAGLWGAPLHAQSAQVTNVATVAAPPGTEDGNPADNTDSATVTISSAAEYSFCAAPGGSASSNAIYSIVNGVAIARYEPGAGSDAAVPELALPSVGGDVNALMIDAARDRLLFHTDTGAALWAYDADNGGWYAAATGVTGNFPRGGMAPDGVGYLMTGGASPQVWRVTPSGAFGYAVANLGNLTYDFAPQGTNTSGDLAFDANGDGWLLVGRDLYRVDFDTLAATRQTRPLIGGVVPNFDFAGVAFADDGTLYLANNQGGGGSAYHAYDPVTGELASAVPTSAGGSRDLASCAFPVPAEPELAVVKTLAEVNGAPYVDGSAVAAGDTLTWHIEISNAGGAAATLYPGTPADVAETVPVGTTHAGGDAFTCAGTAAGAACGITSAINIPGNGGSATLAFRATVDTPLPAGLTAIANAVTFPNDAIDCAAAGNDCEELTPLGPATSVVKESNPASGTAVGAGDTIGYTLTVTVANAATTEAITLTDTLGAGLTLSGTLPAGCSASGQVVSCVLAASAAVGTHTFDYAATVDADATGAVGNVVVATTPPGGDPDPDCATCDTEHPLVPSTTVAKTSDPAPGTSVAPGQVLDYTLTVIVANAATTEAITLTDTLGTGLTLSGALPAGCSANGQVVTCVLAAGAAVGSHDFGYSATVDADAAGSVGNVVVPSTPPGGDPDPDCTTCETRHPLTPATAVAKTSNPASGAAVAAGQTIAYTLTVTVANAATTEAITLTDTLGAGLTLSGALPAGCSASGQVVTCVLAAGAAVGTHTFDYAATVDGDATGTVGNVVVPSTPPGGDPDPDCTTCTTEHPLTPVTALAKTSMPASGTTVAPGDTLAYTLSVTVVNADTTEAITLTDTLGDGLTLSGALPAGCSAVGQVVTCVLASGAAVGTHMFTYEATVDAGATGTIGNVVVPSTPPGGDPDPECTTCSTEHPVEPTTITVVKSSDPAPGTEVSPGDTLTYTLTVTVATSATTEVLTLVDALGEGLGFGEVTDAGAFVCTGALTCTLPAGTVPGSYALSYTATVDADASGTLRNVVTASNPPGGSDPDPECTTCTTEHVVEPTSITVEKSSDPASGSEVSPGDTLAYTLTVTIADSATTQVLTLVDTLGEGLGFGEVTDAGAFACTGSLTCALPAGTVPGTYALTYTATVDADATGTLGNVVTASNPPGGDPDPECTTCTTEHEVIGPVVTVAKSSDPGSDTPVRAGDLITYTLEATIERSATLEVLTLVDTLGEGLSFGEVTDAGAFACTGTLTCMLPAGTLPGTYALTYTATVDADATVIVSNVVAASGGTGTDGQPPTCGSCETRHPLVEPRIVIAKQATPGEDQEVGVGDVIEYTLTATVENSATRADVRLVDTPGPGLALGALPAGCAAQGATVVCTLPTGTVPGDYAFTYPATVTADASGSVGNVVVGESTDVEPECTVCETSHELADDALLRIVKSVAVRNVAIGHLVRYTLAVENIGPVNVTGATLVDTPPDGFSYVEGSMAVTDRDGAFTLDGRHPLRIGGLDIDAGGQATIVYLLRVGAGVRAGTHVNEAVAVDGADTPISNVATAQVALDADPLLDDSLVFGTVFDDRDGDGWQDRADLGDVRVQGGFAPAAYVAGSTTIDRGDGPQPVADASAPLLHGIDLGAIAARQSEADPVEARQVVIRQRLRSAEFTGDFVLTSAQGVTLRMDAAGSTILERSGEAAKGLTAAEPTVERVVSAVEGGFDVAYVVSNAGIDERGIPGVRIASVEGVLIETDQYGRYHLADVHGGDWGHGRNFILKVDPATLPPGTPFTTANPLVRRVTPGLPVRFDFGVQLPVQVLPGGERRVELELGEVIFAPGSAEVRAAYLPAIARMAEQVERHRGGEVVITADGDSEDLAFARAAAVRDALQARVAAEAQAGLSVVLRTRVEDPHSLVAGVDAGGALLGTVLFDTDQSRIRPEFEELLDAVARRLEQLGGGVVAIVGHTDVRGSHAYNAALGLRRASAVQQALAQRLSPEVRAQVRVEASSDPAAPVGTERR</sequence>
<dbReference type="Gene3D" id="3.30.1330.60">
    <property type="entry name" value="OmpA-like domain"/>
    <property type="match status" value="1"/>
</dbReference>
<dbReference type="InterPro" id="IPR006665">
    <property type="entry name" value="OmpA-like"/>
</dbReference>
<dbReference type="Gene3D" id="2.60.40.740">
    <property type="match status" value="2"/>
</dbReference>
<dbReference type="NCBIfam" id="TIGR01451">
    <property type="entry name" value="B_ant_repeat"/>
    <property type="match status" value="1"/>
</dbReference>
<evidence type="ECO:0000256" key="2">
    <source>
        <dbReference type="ARBA" id="ARBA00023136"/>
    </source>
</evidence>
<dbReference type="InterPro" id="IPR036737">
    <property type="entry name" value="OmpA-like_sf"/>
</dbReference>
<dbReference type="Pfam" id="PF00691">
    <property type="entry name" value="OmpA"/>
    <property type="match status" value="1"/>
</dbReference>
<dbReference type="RefSeq" id="WP_280602504.1">
    <property type="nucleotide sequence ID" value="NZ_JARXRN010000028.1"/>
</dbReference>
<dbReference type="SUPFAM" id="SSF103088">
    <property type="entry name" value="OmpA-like"/>
    <property type="match status" value="2"/>
</dbReference>
<dbReference type="Proteomes" id="UP001156831">
    <property type="component" value="Unassembled WGS sequence"/>
</dbReference>
<keyword evidence="2 3" id="KW-0472">Membrane</keyword>
<accession>A0ABT6JM04</accession>
<evidence type="ECO:0000256" key="3">
    <source>
        <dbReference type="PROSITE-ProRule" id="PRU00473"/>
    </source>
</evidence>
<evidence type="ECO:0000259" key="4">
    <source>
        <dbReference type="PROSITE" id="PS51123"/>
    </source>
</evidence>
<dbReference type="SUPFAM" id="SSF63829">
    <property type="entry name" value="Calcium-dependent phosphotriesterase"/>
    <property type="match status" value="1"/>
</dbReference>
<dbReference type="PANTHER" id="PTHR34819">
    <property type="entry name" value="LARGE CYSTEINE-RICH PERIPLASMIC PROTEIN OMCB"/>
    <property type="match status" value="1"/>
</dbReference>
<feature type="domain" description="OmpA-like" evidence="4">
    <location>
        <begin position="1933"/>
        <end position="2035"/>
    </location>
</feature>
<dbReference type="EMBL" id="JARXRN010000028">
    <property type="protein sequence ID" value="MDH5831540.1"/>
    <property type="molecule type" value="Genomic_DNA"/>
</dbReference>
<evidence type="ECO:0000313" key="5">
    <source>
        <dbReference type="EMBL" id="MDH5831540.1"/>
    </source>
</evidence>
<proteinExistence type="predicted"/>
<dbReference type="Pfam" id="PF01345">
    <property type="entry name" value="DUF11"/>
    <property type="match status" value="4"/>
</dbReference>
<dbReference type="PROSITE" id="PS51123">
    <property type="entry name" value="OMPA_2"/>
    <property type="match status" value="1"/>
</dbReference>
<dbReference type="InterPro" id="IPR001434">
    <property type="entry name" value="OmcB-like_DUF11"/>
</dbReference>
<organism evidence="5 6">
    <name type="scientific">Luteimonas rhizosphaericola</name>
    <dbReference type="NCBI Taxonomy" id="3042024"/>
    <lineage>
        <taxon>Bacteria</taxon>
        <taxon>Pseudomonadati</taxon>
        <taxon>Pseudomonadota</taxon>
        <taxon>Gammaproteobacteria</taxon>
        <taxon>Lysobacterales</taxon>
        <taxon>Lysobacteraceae</taxon>
        <taxon>Luteimonas</taxon>
    </lineage>
</organism>
<dbReference type="InterPro" id="IPR051172">
    <property type="entry name" value="Chlamydia_OmcB"/>
</dbReference>
<keyword evidence="6" id="KW-1185">Reference proteome</keyword>
<evidence type="ECO:0000256" key="1">
    <source>
        <dbReference type="ARBA" id="ARBA00004370"/>
    </source>
</evidence>
<dbReference type="CDD" id="cd07185">
    <property type="entry name" value="OmpA_C-like"/>
    <property type="match status" value="1"/>
</dbReference>
<dbReference type="Pfam" id="PF25549">
    <property type="entry name" value="DUF7927"/>
    <property type="match status" value="2"/>
</dbReference>